<feature type="signal peptide" evidence="1">
    <location>
        <begin position="1"/>
        <end position="25"/>
    </location>
</feature>
<evidence type="ECO:0008006" key="4">
    <source>
        <dbReference type="Google" id="ProtNLM"/>
    </source>
</evidence>
<keyword evidence="3" id="KW-1185">Reference proteome</keyword>
<accession>K2LPW0</accession>
<sequence>MKFNRHGRIFQVAGLGLLVASQAAALSGCTTASLEDAAPVAAAAGPQAGGVAAAGPRMTGEYPNLNVPPASAATPITVSEKEALKRDLTATREKLGAGASAGDSSAEAARLRLLARTHAQRRLEEIERGE</sequence>
<organism evidence="2 3">
    <name type="scientific">Nitratireductor pacificus pht-3B</name>
    <dbReference type="NCBI Taxonomy" id="391937"/>
    <lineage>
        <taxon>Bacteria</taxon>
        <taxon>Pseudomonadati</taxon>
        <taxon>Pseudomonadota</taxon>
        <taxon>Alphaproteobacteria</taxon>
        <taxon>Hyphomicrobiales</taxon>
        <taxon>Phyllobacteriaceae</taxon>
        <taxon>Nitratireductor</taxon>
    </lineage>
</organism>
<gene>
    <name evidence="2" type="ORF">NA2_07542</name>
</gene>
<evidence type="ECO:0000313" key="2">
    <source>
        <dbReference type="EMBL" id="EKF19729.1"/>
    </source>
</evidence>
<evidence type="ECO:0000256" key="1">
    <source>
        <dbReference type="SAM" id="SignalP"/>
    </source>
</evidence>
<dbReference type="STRING" id="391937.NA2_07542"/>
<proteinExistence type="predicted"/>
<dbReference type="AlphaFoldDB" id="K2LPW0"/>
<name>K2LPW0_9HYPH</name>
<keyword evidence="1" id="KW-0732">Signal</keyword>
<dbReference type="eggNOG" id="ENOG502ZZAG">
    <property type="taxonomic scope" value="Bacteria"/>
</dbReference>
<feature type="chain" id="PRO_5003860745" description="Lipoprotein" evidence="1">
    <location>
        <begin position="26"/>
        <end position="130"/>
    </location>
</feature>
<dbReference type="Proteomes" id="UP000006786">
    <property type="component" value="Unassembled WGS sequence"/>
</dbReference>
<reference evidence="2 3" key="1">
    <citation type="journal article" date="2012" name="J. Bacteriol.">
        <title>Genome Sequence of Nitratireductor pacificus Type Strain pht-3B.</title>
        <authorList>
            <person name="Lai Q."/>
            <person name="Li G."/>
            <person name="Shao Z."/>
        </authorList>
    </citation>
    <scope>NUCLEOTIDE SEQUENCE [LARGE SCALE GENOMIC DNA]</scope>
    <source>
        <strain evidence="3">pht-3B</strain>
    </source>
</reference>
<evidence type="ECO:0000313" key="3">
    <source>
        <dbReference type="Proteomes" id="UP000006786"/>
    </source>
</evidence>
<dbReference type="RefSeq" id="WP_008595967.1">
    <property type="nucleotide sequence ID" value="NZ_AMRM01000006.1"/>
</dbReference>
<dbReference type="PROSITE" id="PS51257">
    <property type="entry name" value="PROKAR_LIPOPROTEIN"/>
    <property type="match status" value="1"/>
</dbReference>
<dbReference type="OrthoDB" id="8115249at2"/>
<comment type="caution">
    <text evidence="2">The sequence shown here is derived from an EMBL/GenBank/DDBJ whole genome shotgun (WGS) entry which is preliminary data.</text>
</comment>
<dbReference type="PATRIC" id="fig|391937.3.peg.1551"/>
<dbReference type="EMBL" id="AMRM01000006">
    <property type="protein sequence ID" value="EKF19729.1"/>
    <property type="molecule type" value="Genomic_DNA"/>
</dbReference>
<protein>
    <recommendedName>
        <fullName evidence="4">Lipoprotein</fullName>
    </recommendedName>
</protein>